<dbReference type="AlphaFoldDB" id="A0A8H6L4J9"/>
<dbReference type="GeneID" id="59288222"/>
<feature type="compositionally biased region" description="Polar residues" evidence="1">
    <location>
        <begin position="10"/>
        <end position="47"/>
    </location>
</feature>
<comment type="caution">
    <text evidence="3">The sequence shown here is derived from an EMBL/GenBank/DDBJ whole genome shotgun (WGS) entry which is preliminary data.</text>
</comment>
<proteinExistence type="predicted"/>
<dbReference type="OrthoDB" id="68575at2759"/>
<sequence>MPSPPDFNEKASTQPDQPQEESTPTTADQASGPQNANIFDLQQTITAYPTAKIGGPRSATRGPKRGPEERSRGPEDEGARTADDDAGDADASGPQQGILKTEEGSWRFWASYAWATWASASAAFTPTPANGVMRRAASPRRVTPGRGDHFEPTGSIHSGLGISPSQILNRNDTLHIVVTIAETTFGEDLLGEIRLVPVYATLLDPGLRLANGRIDPNAVVAISLANQSSAFIKHEATPLASAVRKHAAFVFVLPQYNWGYPAVVKNAIDYLFHEWRGKPAMIVSYGGHGGGKAAGQLRQVLQGVRMHVAETMPALAFPSERFVLQASKGEELPLRGDEGIWQSERAVVREAFEELMALVSQR</sequence>
<evidence type="ECO:0000313" key="3">
    <source>
        <dbReference type="EMBL" id="KAF6235365.1"/>
    </source>
</evidence>
<keyword evidence="4" id="KW-1185">Reference proteome</keyword>
<evidence type="ECO:0000313" key="4">
    <source>
        <dbReference type="Proteomes" id="UP000578531"/>
    </source>
</evidence>
<feature type="region of interest" description="Disordered" evidence="1">
    <location>
        <begin position="1"/>
        <end position="100"/>
    </location>
</feature>
<dbReference type="RefSeq" id="XP_037164736.1">
    <property type="nucleotide sequence ID" value="XM_037308470.1"/>
</dbReference>
<evidence type="ECO:0000256" key="1">
    <source>
        <dbReference type="SAM" id="MobiDB-lite"/>
    </source>
</evidence>
<dbReference type="InterPro" id="IPR005025">
    <property type="entry name" value="FMN_Rdtase-like_dom"/>
</dbReference>
<dbReference type="PANTHER" id="PTHR30543:SF21">
    <property type="entry name" value="NAD(P)H-DEPENDENT FMN REDUCTASE LOT6"/>
    <property type="match status" value="1"/>
</dbReference>
<dbReference type="PANTHER" id="PTHR30543">
    <property type="entry name" value="CHROMATE REDUCTASE"/>
    <property type="match status" value="1"/>
</dbReference>
<feature type="domain" description="NADPH-dependent FMN reductase-like" evidence="2">
    <location>
        <begin position="232"/>
        <end position="311"/>
    </location>
</feature>
<dbReference type="GO" id="GO:0010181">
    <property type="term" value="F:FMN binding"/>
    <property type="evidence" value="ECO:0007669"/>
    <property type="project" value="TreeGrafter"/>
</dbReference>
<name>A0A8H6L4J9_9LECA</name>
<gene>
    <name evidence="3" type="ORF">HO173_006561</name>
</gene>
<dbReference type="Proteomes" id="UP000578531">
    <property type="component" value="Unassembled WGS sequence"/>
</dbReference>
<evidence type="ECO:0000259" key="2">
    <source>
        <dbReference type="Pfam" id="PF03358"/>
    </source>
</evidence>
<dbReference type="InterPro" id="IPR029039">
    <property type="entry name" value="Flavoprotein-like_sf"/>
</dbReference>
<organism evidence="3 4">
    <name type="scientific">Letharia columbiana</name>
    <dbReference type="NCBI Taxonomy" id="112416"/>
    <lineage>
        <taxon>Eukaryota</taxon>
        <taxon>Fungi</taxon>
        <taxon>Dikarya</taxon>
        <taxon>Ascomycota</taxon>
        <taxon>Pezizomycotina</taxon>
        <taxon>Lecanoromycetes</taxon>
        <taxon>OSLEUM clade</taxon>
        <taxon>Lecanoromycetidae</taxon>
        <taxon>Lecanorales</taxon>
        <taxon>Lecanorineae</taxon>
        <taxon>Parmeliaceae</taxon>
        <taxon>Letharia</taxon>
    </lineage>
</organism>
<protein>
    <recommendedName>
        <fullName evidence="2">NADPH-dependent FMN reductase-like domain-containing protein</fullName>
    </recommendedName>
</protein>
<reference evidence="3 4" key="1">
    <citation type="journal article" date="2020" name="Genomics">
        <title>Complete, high-quality genomes from long-read metagenomic sequencing of two wolf lichen thalli reveals enigmatic genome architecture.</title>
        <authorList>
            <person name="McKenzie S.K."/>
            <person name="Walston R.F."/>
            <person name="Allen J.L."/>
        </authorList>
    </citation>
    <scope>NUCLEOTIDE SEQUENCE [LARGE SCALE GENOMIC DNA]</scope>
    <source>
        <strain evidence="3">WasteWater2</strain>
    </source>
</reference>
<dbReference type="EMBL" id="JACCJC010000025">
    <property type="protein sequence ID" value="KAF6235365.1"/>
    <property type="molecule type" value="Genomic_DNA"/>
</dbReference>
<accession>A0A8H6L4J9</accession>
<dbReference type="InterPro" id="IPR050712">
    <property type="entry name" value="NAD(P)H-dep_reductase"/>
</dbReference>
<dbReference type="SUPFAM" id="SSF52218">
    <property type="entry name" value="Flavoproteins"/>
    <property type="match status" value="1"/>
</dbReference>
<dbReference type="GO" id="GO:0016491">
    <property type="term" value="F:oxidoreductase activity"/>
    <property type="evidence" value="ECO:0007669"/>
    <property type="project" value="InterPro"/>
</dbReference>
<feature type="region of interest" description="Disordered" evidence="1">
    <location>
        <begin position="132"/>
        <end position="156"/>
    </location>
</feature>
<feature type="compositionally biased region" description="Basic and acidic residues" evidence="1">
    <location>
        <begin position="65"/>
        <end position="83"/>
    </location>
</feature>
<dbReference type="GO" id="GO:0005829">
    <property type="term" value="C:cytosol"/>
    <property type="evidence" value="ECO:0007669"/>
    <property type="project" value="TreeGrafter"/>
</dbReference>
<dbReference type="Gene3D" id="3.40.50.360">
    <property type="match status" value="1"/>
</dbReference>
<dbReference type="Pfam" id="PF03358">
    <property type="entry name" value="FMN_red"/>
    <property type="match status" value="1"/>
</dbReference>